<evidence type="ECO:0000313" key="8">
    <source>
        <dbReference type="Proteomes" id="UP000273252"/>
    </source>
</evidence>
<dbReference type="PANTHER" id="PTHR30204">
    <property type="entry name" value="REDOX-CYCLING DRUG-SENSING TRANSCRIPTIONAL ACTIVATOR SOXR"/>
    <property type="match status" value="1"/>
</dbReference>
<feature type="domain" description="HTH merR-type" evidence="6">
    <location>
        <begin position="1"/>
        <end position="70"/>
    </location>
</feature>
<evidence type="ECO:0000259" key="6">
    <source>
        <dbReference type="PROSITE" id="PS50937"/>
    </source>
</evidence>
<dbReference type="Proteomes" id="UP000273252">
    <property type="component" value="Unassembled WGS sequence"/>
</dbReference>
<dbReference type="EMBL" id="QVMU01000009">
    <property type="protein sequence ID" value="RJX71010.1"/>
    <property type="molecule type" value="Genomic_DNA"/>
</dbReference>
<dbReference type="OrthoDB" id="9802039at2"/>
<name>A0A3A6QJB6_9VIBR</name>
<dbReference type="GO" id="GO:0003677">
    <property type="term" value="F:DNA binding"/>
    <property type="evidence" value="ECO:0007669"/>
    <property type="project" value="UniProtKB-KW"/>
</dbReference>
<evidence type="ECO:0000256" key="4">
    <source>
        <dbReference type="ARBA" id="ARBA00023163"/>
    </source>
</evidence>
<dbReference type="GO" id="GO:0003700">
    <property type="term" value="F:DNA-binding transcription factor activity"/>
    <property type="evidence" value="ECO:0007669"/>
    <property type="project" value="InterPro"/>
</dbReference>
<evidence type="ECO:0000256" key="5">
    <source>
        <dbReference type="SAM" id="Coils"/>
    </source>
</evidence>
<keyword evidence="2" id="KW-0805">Transcription regulation</keyword>
<protein>
    <submittedName>
        <fullName evidence="7">MerR family transcriptional regulator</fullName>
    </submittedName>
</protein>
<evidence type="ECO:0000256" key="2">
    <source>
        <dbReference type="ARBA" id="ARBA00023015"/>
    </source>
</evidence>
<dbReference type="AlphaFoldDB" id="A0A3A6QJB6"/>
<evidence type="ECO:0000313" key="7">
    <source>
        <dbReference type="EMBL" id="RJX71010.1"/>
    </source>
</evidence>
<dbReference type="Pfam" id="PF13411">
    <property type="entry name" value="MerR_1"/>
    <property type="match status" value="1"/>
</dbReference>
<evidence type="ECO:0000256" key="1">
    <source>
        <dbReference type="ARBA" id="ARBA00022491"/>
    </source>
</evidence>
<comment type="caution">
    <text evidence="7">The sequence shown here is derived from an EMBL/GenBank/DDBJ whole genome shotgun (WGS) entry which is preliminary data.</text>
</comment>
<dbReference type="RefSeq" id="WP_120031504.1">
    <property type="nucleotide sequence ID" value="NZ_QVMU01000009.1"/>
</dbReference>
<sequence length="169" mass="20068">MLTVTQLARECDLSRTTVLYYEREHLLTPAYRSDNGYRWYGEKEIERLKAITAYRSYGLPISTIKTLLEQQAQSQAQILKDHFNELELEIQNLRSQQKAIVALLQEPNLLEENIVNKQRWVAIMQASGFTENDMIKWHQKFEEMEPQEHQKFLESLGIEEQEIQQIRQL</sequence>
<dbReference type="Gene3D" id="1.10.1660.10">
    <property type="match status" value="1"/>
</dbReference>
<keyword evidence="1" id="KW-0678">Repressor</keyword>
<evidence type="ECO:0000256" key="3">
    <source>
        <dbReference type="ARBA" id="ARBA00023125"/>
    </source>
</evidence>
<keyword evidence="4" id="KW-0804">Transcription</keyword>
<keyword evidence="3" id="KW-0238">DNA-binding</keyword>
<gene>
    <name evidence="7" type="ORF">DZ860_11810</name>
</gene>
<keyword evidence="8" id="KW-1185">Reference proteome</keyword>
<reference evidence="7 8" key="1">
    <citation type="submission" date="2018-08" db="EMBL/GenBank/DDBJ databases">
        <title>Vibrio isolated from the Eastern China Marginal Seas.</title>
        <authorList>
            <person name="Li Y."/>
        </authorList>
    </citation>
    <scope>NUCLEOTIDE SEQUENCE [LARGE SCALE GENOMIC DNA]</scope>
    <source>
        <strain evidence="7 8">BEI233</strain>
    </source>
</reference>
<accession>A0A3A6QJB6</accession>
<proteinExistence type="predicted"/>
<feature type="coiled-coil region" evidence="5">
    <location>
        <begin position="69"/>
        <end position="96"/>
    </location>
</feature>
<dbReference type="PROSITE" id="PS50937">
    <property type="entry name" value="HTH_MERR_2"/>
    <property type="match status" value="1"/>
</dbReference>
<dbReference type="SMART" id="SM00422">
    <property type="entry name" value="HTH_MERR"/>
    <property type="match status" value="1"/>
</dbReference>
<dbReference type="InterPro" id="IPR009061">
    <property type="entry name" value="DNA-bd_dom_put_sf"/>
</dbReference>
<dbReference type="InterPro" id="IPR047057">
    <property type="entry name" value="MerR_fam"/>
</dbReference>
<dbReference type="SUPFAM" id="SSF46955">
    <property type="entry name" value="Putative DNA-binding domain"/>
    <property type="match status" value="1"/>
</dbReference>
<dbReference type="PANTHER" id="PTHR30204:SF69">
    <property type="entry name" value="MERR-FAMILY TRANSCRIPTIONAL REGULATOR"/>
    <property type="match status" value="1"/>
</dbReference>
<organism evidence="7 8">
    <name type="scientific">Vibrio sinensis</name>
    <dbReference type="NCBI Taxonomy" id="2302434"/>
    <lineage>
        <taxon>Bacteria</taxon>
        <taxon>Pseudomonadati</taxon>
        <taxon>Pseudomonadota</taxon>
        <taxon>Gammaproteobacteria</taxon>
        <taxon>Vibrionales</taxon>
        <taxon>Vibrionaceae</taxon>
        <taxon>Vibrio</taxon>
    </lineage>
</organism>
<dbReference type="InterPro" id="IPR000551">
    <property type="entry name" value="MerR-type_HTH_dom"/>
</dbReference>
<keyword evidence="5" id="KW-0175">Coiled coil</keyword>